<feature type="binding site" evidence="7">
    <location>
        <position position="124"/>
    </location>
    <ligand>
        <name>Mg(2+)</name>
        <dbReference type="ChEBI" id="CHEBI:18420"/>
    </ligand>
</feature>
<comment type="similarity">
    <text evidence="1">Belongs to the PanB family.</text>
</comment>
<dbReference type="InterPro" id="IPR003700">
    <property type="entry name" value="Pantoate_hydroxy_MeTrfase"/>
</dbReference>
<keyword evidence="4" id="KW-0566">Pantothenate biosynthesis</keyword>
<comment type="cofactor">
    <cofactor evidence="7">
        <name>Mg(2+)</name>
        <dbReference type="ChEBI" id="CHEBI:18420"/>
    </cofactor>
    <text evidence="7">Binds 1 Mg(2+) ion per subunit.</text>
</comment>
<keyword evidence="7" id="KW-0460">Magnesium</keyword>
<keyword evidence="9" id="KW-1185">Reference proteome</keyword>
<gene>
    <name evidence="8" type="ORF">G4V63_16325</name>
</gene>
<dbReference type="GO" id="GO:0015940">
    <property type="term" value="P:pantothenate biosynthetic process"/>
    <property type="evidence" value="ECO:0007669"/>
    <property type="project" value="UniProtKB-KW"/>
</dbReference>
<keyword evidence="5" id="KW-0808">Transferase</keyword>
<dbReference type="InterPro" id="IPR015813">
    <property type="entry name" value="Pyrv/PenolPyrv_kinase-like_dom"/>
</dbReference>
<evidence type="ECO:0000256" key="6">
    <source>
        <dbReference type="PIRSR" id="PIRSR000388-1"/>
    </source>
</evidence>
<dbReference type="GO" id="GO:0003864">
    <property type="term" value="F:3-methyl-2-oxobutanoate hydroxymethyltransferase activity"/>
    <property type="evidence" value="ECO:0007669"/>
    <property type="project" value="UniProtKB-EC"/>
</dbReference>
<evidence type="ECO:0000313" key="8">
    <source>
        <dbReference type="EMBL" id="NGX96716.1"/>
    </source>
</evidence>
<sequence length="292" mass="31569">MSDQVSGKRKKVTRRTLLDKKARGEPVVALGVYDAPMAAIADEIGFDLLINGNAGPMSLLGHPTPMTVRFEEQLVLMQAVTRTAPYGLTVGHLPYMTYHFSAEDAIRNAARLIAVGGADAVKCEGNKHTAKIVAEIVRAGIPVIGHMGMQASRKLEQSGYGFKGRSAADAAKIVDDTRAFVEAGVFAIILEYVPAEITQYLCRTMPVPIISVGGGPSPDGIYIASSDVVGYSAFPKPKHEGSFVNIRSLIEQGLQRYKQEVLDGTYPYPQFTQHMTPKEYDGFLGLVSALPR</sequence>
<proteinExistence type="inferred from homology"/>
<evidence type="ECO:0000256" key="5">
    <source>
        <dbReference type="ARBA" id="ARBA00022679"/>
    </source>
</evidence>
<dbReference type="PIRSF" id="PIRSF000388">
    <property type="entry name" value="Pantoate_hydroxy_MeTrfase"/>
    <property type="match status" value="1"/>
</dbReference>
<dbReference type="Gene3D" id="3.20.20.60">
    <property type="entry name" value="Phosphoenolpyruvate-binding domains"/>
    <property type="match status" value="1"/>
</dbReference>
<evidence type="ECO:0000256" key="2">
    <source>
        <dbReference type="ARBA" id="ARBA00011424"/>
    </source>
</evidence>
<dbReference type="GO" id="GO:0000287">
    <property type="term" value="F:magnesium ion binding"/>
    <property type="evidence" value="ECO:0007669"/>
    <property type="project" value="TreeGrafter"/>
</dbReference>
<dbReference type="GO" id="GO:0032259">
    <property type="term" value="P:methylation"/>
    <property type="evidence" value="ECO:0007669"/>
    <property type="project" value="UniProtKB-KW"/>
</dbReference>
<dbReference type="PANTHER" id="PTHR20881">
    <property type="entry name" value="3-METHYL-2-OXOBUTANOATE HYDROXYMETHYLTRANSFERASE"/>
    <property type="match status" value="1"/>
</dbReference>
<organism evidence="8 9">
    <name type="scientific">Candidatus Afipia apatlaquensis</name>
    <dbReference type="NCBI Taxonomy" id="2712852"/>
    <lineage>
        <taxon>Bacteria</taxon>
        <taxon>Pseudomonadati</taxon>
        <taxon>Pseudomonadota</taxon>
        <taxon>Alphaproteobacteria</taxon>
        <taxon>Hyphomicrobiales</taxon>
        <taxon>Nitrobacteraceae</taxon>
        <taxon>Afipia</taxon>
    </lineage>
</organism>
<evidence type="ECO:0000313" key="9">
    <source>
        <dbReference type="Proteomes" id="UP000480266"/>
    </source>
</evidence>
<comment type="subunit">
    <text evidence="2">Homodecamer; pentamer of dimers.</text>
</comment>
<dbReference type="InterPro" id="IPR040442">
    <property type="entry name" value="Pyrv_kinase-like_dom_sf"/>
</dbReference>
<dbReference type="Pfam" id="PF02548">
    <property type="entry name" value="Pantoate_transf"/>
    <property type="match status" value="1"/>
</dbReference>
<protein>
    <recommendedName>
        <fullName evidence="3">3-methyl-2-oxobutanoate hydroxymethyltransferase</fullName>
        <ecNumber evidence="3">2.1.2.11</ecNumber>
    </recommendedName>
</protein>
<dbReference type="PANTHER" id="PTHR20881:SF0">
    <property type="entry name" value="3-METHYL-2-OXOBUTANOATE HYDROXYMETHYLTRANSFERASE"/>
    <property type="match status" value="1"/>
</dbReference>
<name>A0A7C9RK53_9BRAD</name>
<feature type="active site" description="Proton acceptor" evidence="6">
    <location>
        <position position="191"/>
    </location>
</feature>
<evidence type="ECO:0000256" key="4">
    <source>
        <dbReference type="ARBA" id="ARBA00022655"/>
    </source>
</evidence>
<dbReference type="GO" id="GO:0008168">
    <property type="term" value="F:methyltransferase activity"/>
    <property type="evidence" value="ECO:0007669"/>
    <property type="project" value="UniProtKB-KW"/>
</dbReference>
<reference evidence="8" key="1">
    <citation type="submission" date="2020-02" db="EMBL/GenBank/DDBJ databases">
        <title>Draft genome sequence of Candidatus Afipia apatlaquensis IBT-C3, a potential strain for decolorization of textile dyes.</title>
        <authorList>
            <person name="Sanchez-Reyes A."/>
            <person name="Breton-Deval L."/>
            <person name="Mangelson H."/>
            <person name="Sanchez-Flores A."/>
        </authorList>
    </citation>
    <scope>NUCLEOTIDE SEQUENCE [LARGE SCALE GENOMIC DNA]</scope>
    <source>
        <strain evidence="8">IBT-C3</strain>
    </source>
</reference>
<dbReference type="SUPFAM" id="SSF51621">
    <property type="entry name" value="Phosphoenolpyruvate/pyruvate domain"/>
    <property type="match status" value="1"/>
</dbReference>
<accession>A0A7C9RK53</accession>
<dbReference type="EC" id="2.1.2.11" evidence="3"/>
<evidence type="ECO:0000256" key="7">
    <source>
        <dbReference type="PIRSR" id="PIRSR000388-3"/>
    </source>
</evidence>
<dbReference type="Proteomes" id="UP000480266">
    <property type="component" value="Unassembled WGS sequence"/>
</dbReference>
<keyword evidence="7" id="KW-0479">Metal-binding</keyword>
<comment type="caution">
    <text evidence="8">The sequence shown here is derived from an EMBL/GenBank/DDBJ whole genome shotgun (WGS) entry which is preliminary data.</text>
</comment>
<evidence type="ECO:0000256" key="3">
    <source>
        <dbReference type="ARBA" id="ARBA00012618"/>
    </source>
</evidence>
<evidence type="ECO:0000256" key="1">
    <source>
        <dbReference type="ARBA" id="ARBA00008676"/>
    </source>
</evidence>
<dbReference type="AlphaFoldDB" id="A0A7C9RK53"/>
<dbReference type="EMBL" id="JAAMRR010000831">
    <property type="protein sequence ID" value="NGX96716.1"/>
    <property type="molecule type" value="Genomic_DNA"/>
</dbReference>